<organism evidence="1 2">
    <name type="scientific">Panagrolaimus sp. JU765</name>
    <dbReference type="NCBI Taxonomy" id="591449"/>
    <lineage>
        <taxon>Eukaryota</taxon>
        <taxon>Metazoa</taxon>
        <taxon>Ecdysozoa</taxon>
        <taxon>Nematoda</taxon>
        <taxon>Chromadorea</taxon>
        <taxon>Rhabditida</taxon>
        <taxon>Tylenchina</taxon>
        <taxon>Panagrolaimomorpha</taxon>
        <taxon>Panagrolaimoidea</taxon>
        <taxon>Panagrolaimidae</taxon>
        <taxon>Panagrolaimus</taxon>
    </lineage>
</organism>
<protein>
    <submittedName>
        <fullName evidence="2">Uncharacterized protein</fullName>
    </submittedName>
</protein>
<proteinExistence type="predicted"/>
<evidence type="ECO:0000313" key="2">
    <source>
        <dbReference type="WBParaSite" id="JU765_v2.g13171.t1"/>
    </source>
</evidence>
<name>A0AC34Q5Y3_9BILA</name>
<sequence>MEDFDYAKEDYFSLAESPEFDVSESQQESGDFQINTMQRSAFHFDNFHEFINDPQIITSIIYTVLAAILIPVLGGICYRIFKMMTAENLFCETIEKPISDKLEVPNEQESESEPDEPEPPKLIDTENLKPADFLEITDEERILLNATFDADDQDYDTLKALNRVKLHGKLATAQLRAKTQKIENEMTAEEREQERIIRNEQLAKIFAMMEQQTEKFGIQSEDDLKEQLKLYSV</sequence>
<dbReference type="Proteomes" id="UP000887576">
    <property type="component" value="Unplaced"/>
</dbReference>
<accession>A0AC34Q5Y3</accession>
<dbReference type="WBParaSite" id="JU765_v2.g13171.t1">
    <property type="protein sequence ID" value="JU765_v2.g13171.t1"/>
    <property type="gene ID" value="JU765_v2.g13171"/>
</dbReference>
<reference evidence="2" key="1">
    <citation type="submission" date="2022-11" db="UniProtKB">
        <authorList>
            <consortium name="WormBaseParasite"/>
        </authorList>
    </citation>
    <scope>IDENTIFICATION</scope>
</reference>
<evidence type="ECO:0000313" key="1">
    <source>
        <dbReference type="Proteomes" id="UP000887576"/>
    </source>
</evidence>